<keyword evidence="3 5" id="KW-0067">ATP-binding</keyword>
<comment type="caution">
    <text evidence="5">The sequence shown here is derived from an EMBL/GenBank/DDBJ whole genome shotgun (WGS) entry which is preliminary data.</text>
</comment>
<dbReference type="InterPro" id="IPR027417">
    <property type="entry name" value="P-loop_NTPase"/>
</dbReference>
<dbReference type="InterPro" id="IPR003593">
    <property type="entry name" value="AAA+_ATPase"/>
</dbReference>
<dbReference type="EMBL" id="JBHSCW010000001">
    <property type="protein sequence ID" value="MFC4350326.1"/>
    <property type="molecule type" value="Genomic_DNA"/>
</dbReference>
<proteinExistence type="predicted"/>
<feature type="domain" description="ABC transporter" evidence="4">
    <location>
        <begin position="18"/>
        <end position="258"/>
    </location>
</feature>
<keyword evidence="6" id="KW-1185">Reference proteome</keyword>
<reference evidence="6" key="1">
    <citation type="journal article" date="2019" name="Int. J. Syst. Evol. Microbiol.">
        <title>The Global Catalogue of Microorganisms (GCM) 10K type strain sequencing project: providing services to taxonomists for standard genome sequencing and annotation.</title>
        <authorList>
            <consortium name="The Broad Institute Genomics Platform"/>
            <consortium name="The Broad Institute Genome Sequencing Center for Infectious Disease"/>
            <person name="Wu L."/>
            <person name="Ma J."/>
        </authorList>
    </citation>
    <scope>NUCLEOTIDE SEQUENCE [LARGE SCALE GENOMIC DNA]</scope>
    <source>
        <strain evidence="6">CECT 8472</strain>
    </source>
</reference>
<dbReference type="SMART" id="SM00382">
    <property type="entry name" value="AAA"/>
    <property type="match status" value="1"/>
</dbReference>
<dbReference type="Proteomes" id="UP001595799">
    <property type="component" value="Unassembled WGS sequence"/>
</dbReference>
<keyword evidence="2" id="KW-0547">Nucleotide-binding</keyword>
<dbReference type="PROSITE" id="PS50893">
    <property type="entry name" value="ABC_TRANSPORTER_2"/>
    <property type="match status" value="1"/>
</dbReference>
<dbReference type="InterPro" id="IPR003439">
    <property type="entry name" value="ABC_transporter-like_ATP-bd"/>
</dbReference>
<keyword evidence="1" id="KW-0813">Transport</keyword>
<evidence type="ECO:0000313" key="6">
    <source>
        <dbReference type="Proteomes" id="UP001595799"/>
    </source>
</evidence>
<evidence type="ECO:0000256" key="3">
    <source>
        <dbReference type="ARBA" id="ARBA00022840"/>
    </source>
</evidence>
<name>A0ABV8UI52_9PROT</name>
<dbReference type="GO" id="GO:0005524">
    <property type="term" value="F:ATP binding"/>
    <property type="evidence" value="ECO:0007669"/>
    <property type="project" value="UniProtKB-KW"/>
</dbReference>
<gene>
    <name evidence="5" type="ORF">ACFOW6_02090</name>
</gene>
<evidence type="ECO:0000259" key="4">
    <source>
        <dbReference type="PROSITE" id="PS50893"/>
    </source>
</evidence>
<organism evidence="5 6">
    <name type="scientific">Fodinicurvata halophila</name>
    <dbReference type="NCBI Taxonomy" id="1419723"/>
    <lineage>
        <taxon>Bacteria</taxon>
        <taxon>Pseudomonadati</taxon>
        <taxon>Pseudomonadota</taxon>
        <taxon>Alphaproteobacteria</taxon>
        <taxon>Rhodospirillales</taxon>
        <taxon>Rhodovibrionaceae</taxon>
        <taxon>Fodinicurvata</taxon>
    </lineage>
</organism>
<dbReference type="Pfam" id="PF00005">
    <property type="entry name" value="ABC_tran"/>
    <property type="match status" value="1"/>
</dbReference>
<dbReference type="InterPro" id="IPR051120">
    <property type="entry name" value="ABC_AA/LPS_Transport"/>
</dbReference>
<dbReference type="CDD" id="cd03219">
    <property type="entry name" value="ABC_Mj1267_LivG_branched"/>
    <property type="match status" value="1"/>
</dbReference>
<evidence type="ECO:0000256" key="1">
    <source>
        <dbReference type="ARBA" id="ARBA00022448"/>
    </source>
</evidence>
<dbReference type="PANTHER" id="PTHR45772">
    <property type="entry name" value="CONSERVED COMPONENT OF ABC TRANSPORTER FOR NATURAL AMINO ACIDS-RELATED"/>
    <property type="match status" value="1"/>
</dbReference>
<accession>A0ABV8UI52</accession>
<protein>
    <submittedName>
        <fullName evidence="5">ABC transporter ATP-binding protein</fullName>
    </submittedName>
</protein>
<evidence type="ECO:0000256" key="2">
    <source>
        <dbReference type="ARBA" id="ARBA00022741"/>
    </source>
</evidence>
<dbReference type="Gene3D" id="3.40.50.300">
    <property type="entry name" value="P-loop containing nucleotide triphosphate hydrolases"/>
    <property type="match status" value="1"/>
</dbReference>
<dbReference type="RefSeq" id="WP_382420656.1">
    <property type="nucleotide sequence ID" value="NZ_JBHSCW010000001.1"/>
</dbReference>
<evidence type="ECO:0000313" key="5">
    <source>
        <dbReference type="EMBL" id="MFC4350326.1"/>
    </source>
</evidence>
<dbReference type="SUPFAM" id="SSF52540">
    <property type="entry name" value="P-loop containing nucleoside triphosphate hydrolases"/>
    <property type="match status" value="1"/>
</dbReference>
<sequence length="261" mass="28317">MSAVASAGFTETVTALALDLRGVSRTFGALVALDDVTLKVQAGERRAVFGANGAGKTTLFNAVTGDFPPTAGRIRFFGEDVTTMPPQERIRRGLRRTYQNSLLFRGLTVFDNLYLAARGVGSGRFSMLRSGEDDATMEAARNMMHAAHLDRLEKTPVSDLAHGQQRQLEIGMALAGAPRLILFDEPAAGLSPAERRELVDILRALPKHIGYVIIEHDLDVALRVVDYCTVMHNGAVFKEGAPDEIEGDPDVQRIYLGGGHE</sequence>
<dbReference type="PANTHER" id="PTHR45772:SF7">
    <property type="entry name" value="AMINO ACID ABC TRANSPORTER ATP-BINDING PROTEIN"/>
    <property type="match status" value="1"/>
</dbReference>